<dbReference type="GO" id="GO:0008270">
    <property type="term" value="F:zinc ion binding"/>
    <property type="evidence" value="ECO:0007669"/>
    <property type="project" value="UniProtKB-KW"/>
</dbReference>
<keyword evidence="5" id="KW-1185">Reference proteome</keyword>
<evidence type="ECO:0000256" key="2">
    <source>
        <dbReference type="SAM" id="Phobius"/>
    </source>
</evidence>
<dbReference type="Pfam" id="PF13639">
    <property type="entry name" value="zf-RING_2"/>
    <property type="match status" value="1"/>
</dbReference>
<feature type="transmembrane region" description="Helical" evidence="2">
    <location>
        <begin position="12"/>
        <end position="36"/>
    </location>
</feature>
<dbReference type="InterPro" id="IPR045899">
    <property type="entry name" value="ATL71-like"/>
</dbReference>
<reference evidence="5" key="1">
    <citation type="submission" date="2013-01" db="EMBL/GenBank/DDBJ databases">
        <title>Draft Genome Sequence of a Mulberry Tree, Morus notabilis C.K. Schneid.</title>
        <authorList>
            <person name="He N."/>
            <person name="Zhao S."/>
        </authorList>
    </citation>
    <scope>NUCLEOTIDE SEQUENCE</scope>
</reference>
<dbReference type="SUPFAM" id="SSF57850">
    <property type="entry name" value="RING/U-box"/>
    <property type="match status" value="1"/>
</dbReference>
<keyword evidence="2" id="KW-0472">Membrane</keyword>
<dbReference type="PROSITE" id="PS50089">
    <property type="entry name" value="ZF_RING_2"/>
    <property type="match status" value="1"/>
</dbReference>
<protein>
    <submittedName>
        <fullName evidence="4">Putative RING-H2 finger protein ATL71</fullName>
    </submittedName>
</protein>
<evidence type="ECO:0000256" key="1">
    <source>
        <dbReference type="PROSITE-ProRule" id="PRU00175"/>
    </source>
</evidence>
<sequence length="150" mass="16682">MEDSSGKTASSHLHVSVVVAVSILFLIITLTIASYCSTRSRQMRLRSDQYPTIEGGPVSSTVVVMEEAVLERFPKVLYSEAKLIRNELGNNNYSTCSVCLGDYRESDEVRILLPGCGHAFHLNCVDSWLRLRPTCPLCRHQLHSLSTSPI</sequence>
<dbReference type="OrthoDB" id="8062037at2759"/>
<keyword evidence="1" id="KW-0863">Zinc-finger</keyword>
<name>W9SY51_9ROSA</name>
<dbReference type="AlphaFoldDB" id="W9SY51"/>
<evidence type="ECO:0000259" key="3">
    <source>
        <dbReference type="PROSITE" id="PS50089"/>
    </source>
</evidence>
<dbReference type="Gene3D" id="3.30.40.10">
    <property type="entry name" value="Zinc/RING finger domain, C3HC4 (zinc finger)"/>
    <property type="match status" value="1"/>
</dbReference>
<proteinExistence type="predicted"/>
<dbReference type="PANTHER" id="PTHR46719">
    <property type="entry name" value="TRANSCRIPTION FACTOR C2H2 FAMILY-RELATED"/>
    <property type="match status" value="1"/>
</dbReference>
<dbReference type="InterPro" id="IPR001841">
    <property type="entry name" value="Znf_RING"/>
</dbReference>
<gene>
    <name evidence="4" type="ORF">L484_019869</name>
</gene>
<organism evidence="4 5">
    <name type="scientific">Morus notabilis</name>
    <dbReference type="NCBI Taxonomy" id="981085"/>
    <lineage>
        <taxon>Eukaryota</taxon>
        <taxon>Viridiplantae</taxon>
        <taxon>Streptophyta</taxon>
        <taxon>Embryophyta</taxon>
        <taxon>Tracheophyta</taxon>
        <taxon>Spermatophyta</taxon>
        <taxon>Magnoliopsida</taxon>
        <taxon>eudicotyledons</taxon>
        <taxon>Gunneridae</taxon>
        <taxon>Pentapetalae</taxon>
        <taxon>rosids</taxon>
        <taxon>fabids</taxon>
        <taxon>Rosales</taxon>
        <taxon>Moraceae</taxon>
        <taxon>Moreae</taxon>
        <taxon>Morus</taxon>
    </lineage>
</organism>
<evidence type="ECO:0000313" key="4">
    <source>
        <dbReference type="EMBL" id="EXC32756.1"/>
    </source>
</evidence>
<dbReference type="InterPro" id="IPR013083">
    <property type="entry name" value="Znf_RING/FYVE/PHD"/>
</dbReference>
<keyword evidence="1" id="KW-0862">Zinc</keyword>
<dbReference type="SMART" id="SM00184">
    <property type="entry name" value="RING"/>
    <property type="match status" value="1"/>
</dbReference>
<evidence type="ECO:0000313" key="5">
    <source>
        <dbReference type="Proteomes" id="UP000030645"/>
    </source>
</evidence>
<accession>W9SY51</accession>
<keyword evidence="2" id="KW-0812">Transmembrane</keyword>
<dbReference type="Proteomes" id="UP000030645">
    <property type="component" value="Unassembled WGS sequence"/>
</dbReference>
<dbReference type="PANTHER" id="PTHR46719:SF7">
    <property type="entry name" value="RING-H2 FINGER PROTEIN ATL71-RELATED"/>
    <property type="match status" value="1"/>
</dbReference>
<dbReference type="KEGG" id="mnt:21402787"/>
<dbReference type="EMBL" id="KE346312">
    <property type="protein sequence ID" value="EXC32756.1"/>
    <property type="molecule type" value="Genomic_DNA"/>
</dbReference>
<keyword evidence="1" id="KW-0479">Metal-binding</keyword>
<keyword evidence="2" id="KW-1133">Transmembrane helix</keyword>
<feature type="domain" description="RING-type" evidence="3">
    <location>
        <begin position="96"/>
        <end position="139"/>
    </location>
</feature>
<dbReference type="eggNOG" id="KOG0800">
    <property type="taxonomic scope" value="Eukaryota"/>
</dbReference>